<evidence type="ECO:0000256" key="1">
    <source>
        <dbReference type="ARBA" id="ARBA00022679"/>
    </source>
</evidence>
<accession>A0ABN6LZT6</accession>
<proteinExistence type="predicted"/>
<feature type="domain" description="N-acetyltransferase" evidence="3">
    <location>
        <begin position="2"/>
        <end position="170"/>
    </location>
</feature>
<protein>
    <submittedName>
        <fullName evidence="4">N-acetyltransferase</fullName>
    </submittedName>
</protein>
<dbReference type="PROSITE" id="PS51186">
    <property type="entry name" value="GNAT"/>
    <property type="match status" value="1"/>
</dbReference>
<dbReference type="RefSeq" id="WP_107224273.1">
    <property type="nucleotide sequence ID" value="NZ_AP025334.1"/>
</dbReference>
<dbReference type="InterPro" id="IPR050832">
    <property type="entry name" value="Bact_Acetyltransf"/>
</dbReference>
<dbReference type="CDD" id="cd04301">
    <property type="entry name" value="NAT_SF"/>
    <property type="match status" value="1"/>
</dbReference>
<reference evidence="4 5" key="1">
    <citation type="submission" date="2021-12" db="EMBL/GenBank/DDBJ databases">
        <title>Complete genome sequence of Phytobacter diazotrophicus TA9734.</title>
        <authorList>
            <person name="Kubota H."/>
            <person name="Nakayama Y."/>
            <person name="Ariyoshi T."/>
        </authorList>
    </citation>
    <scope>NUCLEOTIDE SEQUENCE [LARGE SCALE GENOMIC DNA]</scope>
    <source>
        <strain evidence="4 5">TA9734</strain>
    </source>
</reference>
<keyword evidence="2" id="KW-0012">Acyltransferase</keyword>
<gene>
    <name evidence="4" type="ORF">PDTA9734_50710</name>
</gene>
<keyword evidence="1" id="KW-0808">Transferase</keyword>
<evidence type="ECO:0000256" key="2">
    <source>
        <dbReference type="ARBA" id="ARBA00023315"/>
    </source>
</evidence>
<dbReference type="Gene3D" id="3.40.630.30">
    <property type="match status" value="1"/>
</dbReference>
<evidence type="ECO:0000259" key="3">
    <source>
        <dbReference type="PROSITE" id="PS51186"/>
    </source>
</evidence>
<dbReference type="Proteomes" id="UP001320460">
    <property type="component" value="Chromosome"/>
</dbReference>
<organism evidence="4 5">
    <name type="scientific">Phytobacter diazotrophicus</name>
    <dbReference type="NCBI Taxonomy" id="395631"/>
    <lineage>
        <taxon>Bacteria</taxon>
        <taxon>Pseudomonadati</taxon>
        <taxon>Pseudomonadota</taxon>
        <taxon>Gammaproteobacteria</taxon>
        <taxon>Enterobacterales</taxon>
        <taxon>Enterobacteriaceae</taxon>
        <taxon>Phytobacter</taxon>
    </lineage>
</organism>
<dbReference type="PANTHER" id="PTHR43877">
    <property type="entry name" value="AMINOALKYLPHOSPHONATE N-ACETYLTRANSFERASE-RELATED-RELATED"/>
    <property type="match status" value="1"/>
</dbReference>
<dbReference type="InterPro" id="IPR016181">
    <property type="entry name" value="Acyl_CoA_acyltransferase"/>
</dbReference>
<dbReference type="EMBL" id="AP025334">
    <property type="protein sequence ID" value="BDD53584.1"/>
    <property type="molecule type" value="Genomic_DNA"/>
</dbReference>
<evidence type="ECO:0000313" key="4">
    <source>
        <dbReference type="EMBL" id="BDD53584.1"/>
    </source>
</evidence>
<dbReference type="SUPFAM" id="SSF55729">
    <property type="entry name" value="Acyl-CoA N-acyltransferases (Nat)"/>
    <property type="match status" value="1"/>
</dbReference>
<evidence type="ECO:0000313" key="5">
    <source>
        <dbReference type="Proteomes" id="UP001320460"/>
    </source>
</evidence>
<dbReference type="PANTHER" id="PTHR43877:SF2">
    <property type="entry name" value="AMINOALKYLPHOSPHONATE N-ACETYLTRANSFERASE-RELATED"/>
    <property type="match status" value="1"/>
</dbReference>
<keyword evidence="5" id="KW-1185">Reference proteome</keyword>
<sequence length="170" mass="19171">MLTICQAQVNDAELLHDMAYASYTHHFAHLWQNKDELANFLAQEYALPVLQQSLQDEGCCWLIAASDGIPVGFAKFSWHAAASPQGPSGTLLHKLYFLPQATGKGYGEGVIQEVTRRAREHGERFLWLEVLDANPQARRFYERQGFEHVRDTVFSTASQQSTLHILGKVI</sequence>
<dbReference type="Pfam" id="PF00583">
    <property type="entry name" value="Acetyltransf_1"/>
    <property type="match status" value="1"/>
</dbReference>
<dbReference type="InterPro" id="IPR000182">
    <property type="entry name" value="GNAT_dom"/>
</dbReference>
<name>A0ABN6LZT6_9ENTR</name>